<dbReference type="Gene3D" id="2.60.40.790">
    <property type="match status" value="1"/>
</dbReference>
<dbReference type="InterPro" id="IPR001436">
    <property type="entry name" value="Alpha-crystallin/sHSP_animal"/>
</dbReference>
<dbReference type="PANTHER" id="PTHR45640:SF13">
    <property type="entry name" value="HEAT SHOCK PROTEIN 22-RELATED"/>
    <property type="match status" value="1"/>
</dbReference>
<dbReference type="PANTHER" id="PTHR45640">
    <property type="entry name" value="HEAT SHOCK PROTEIN HSP-12.2-RELATED"/>
    <property type="match status" value="1"/>
</dbReference>
<dbReference type="CDD" id="cd06526">
    <property type="entry name" value="metazoan_ACD"/>
    <property type="match status" value="1"/>
</dbReference>
<proteinExistence type="inferred from homology"/>
<protein>
    <recommendedName>
        <fullName evidence="5">SHSP domain-containing protein</fullName>
    </recommendedName>
</protein>
<name>A0A2A2K027_9BILA</name>
<keyword evidence="1" id="KW-0346">Stress response</keyword>
<reference evidence="6 7" key="1">
    <citation type="journal article" date="2017" name="Curr. Biol.">
        <title>Genome architecture and evolution of a unichromosomal asexual nematode.</title>
        <authorList>
            <person name="Fradin H."/>
            <person name="Zegar C."/>
            <person name="Gutwein M."/>
            <person name="Lucas J."/>
            <person name="Kovtun M."/>
            <person name="Corcoran D."/>
            <person name="Baugh L.R."/>
            <person name="Kiontke K."/>
            <person name="Gunsalus K."/>
            <person name="Fitch D.H."/>
            <person name="Piano F."/>
        </authorList>
    </citation>
    <scope>NUCLEOTIDE SEQUENCE [LARGE SCALE GENOMIC DNA]</scope>
    <source>
        <strain evidence="6">PF1309</strain>
    </source>
</reference>
<evidence type="ECO:0000256" key="1">
    <source>
        <dbReference type="ARBA" id="ARBA00023016"/>
    </source>
</evidence>
<dbReference type="OrthoDB" id="1431247at2759"/>
<feature type="region of interest" description="Disordered" evidence="4">
    <location>
        <begin position="154"/>
        <end position="198"/>
    </location>
</feature>
<dbReference type="EMBL" id="LIAE01009964">
    <property type="protein sequence ID" value="PAV67278.1"/>
    <property type="molecule type" value="Genomic_DNA"/>
</dbReference>
<dbReference type="PRINTS" id="PR00299">
    <property type="entry name" value="ACRYSTALLIN"/>
</dbReference>
<keyword evidence="7" id="KW-1185">Reference proteome</keyword>
<dbReference type="Proteomes" id="UP000218231">
    <property type="component" value="Unassembled WGS sequence"/>
</dbReference>
<dbReference type="PROSITE" id="PS01031">
    <property type="entry name" value="SHSP"/>
    <property type="match status" value="1"/>
</dbReference>
<dbReference type="InterPro" id="IPR008978">
    <property type="entry name" value="HSP20-like_chaperone"/>
</dbReference>
<dbReference type="GO" id="GO:0005634">
    <property type="term" value="C:nucleus"/>
    <property type="evidence" value="ECO:0007669"/>
    <property type="project" value="TreeGrafter"/>
</dbReference>
<evidence type="ECO:0000256" key="4">
    <source>
        <dbReference type="SAM" id="MobiDB-lite"/>
    </source>
</evidence>
<evidence type="ECO:0000313" key="7">
    <source>
        <dbReference type="Proteomes" id="UP000218231"/>
    </source>
</evidence>
<dbReference type="STRING" id="2018661.A0A2A2K027"/>
<sequence>MSTFNQTSSYNRTYERKVVEEAPRIRVTTQTHQPFSPVMIPASYFPSFHFAPTSLSSSGSPTTLGTGGTVTSLRTSSDSFQATLDVSLFAPEDLKVSVIGNFIVVEAKHDEKQDDFGFIERHFVRKFNLPKGVNPETVTSNLTADGALTIEALPPKKEASPSRTIPIKVVTQPGAAEQSKEQNKAATPEAQPAPSSSN</sequence>
<gene>
    <name evidence="6" type="ORF">WR25_00447</name>
</gene>
<dbReference type="Pfam" id="PF00011">
    <property type="entry name" value="HSP20"/>
    <property type="match status" value="1"/>
</dbReference>
<dbReference type="AlphaFoldDB" id="A0A2A2K027"/>
<comment type="caution">
    <text evidence="6">The sequence shown here is derived from an EMBL/GenBank/DDBJ whole genome shotgun (WGS) entry which is preliminary data.</text>
</comment>
<evidence type="ECO:0000313" key="6">
    <source>
        <dbReference type="EMBL" id="PAV67278.1"/>
    </source>
</evidence>
<evidence type="ECO:0000259" key="5">
    <source>
        <dbReference type="PROSITE" id="PS01031"/>
    </source>
</evidence>
<feature type="domain" description="SHSP" evidence="5">
    <location>
        <begin position="62"/>
        <end position="170"/>
    </location>
</feature>
<dbReference type="GO" id="GO:0005737">
    <property type="term" value="C:cytoplasm"/>
    <property type="evidence" value="ECO:0007669"/>
    <property type="project" value="TreeGrafter"/>
</dbReference>
<dbReference type="GO" id="GO:0051082">
    <property type="term" value="F:unfolded protein binding"/>
    <property type="evidence" value="ECO:0007669"/>
    <property type="project" value="TreeGrafter"/>
</dbReference>
<evidence type="ECO:0000256" key="3">
    <source>
        <dbReference type="RuleBase" id="RU003616"/>
    </source>
</evidence>
<dbReference type="GO" id="GO:0009408">
    <property type="term" value="P:response to heat"/>
    <property type="evidence" value="ECO:0007669"/>
    <property type="project" value="TreeGrafter"/>
</dbReference>
<dbReference type="InterPro" id="IPR002068">
    <property type="entry name" value="A-crystallin/Hsp20_dom"/>
</dbReference>
<evidence type="ECO:0000256" key="2">
    <source>
        <dbReference type="PROSITE-ProRule" id="PRU00285"/>
    </source>
</evidence>
<organism evidence="6 7">
    <name type="scientific">Diploscapter pachys</name>
    <dbReference type="NCBI Taxonomy" id="2018661"/>
    <lineage>
        <taxon>Eukaryota</taxon>
        <taxon>Metazoa</taxon>
        <taxon>Ecdysozoa</taxon>
        <taxon>Nematoda</taxon>
        <taxon>Chromadorea</taxon>
        <taxon>Rhabditida</taxon>
        <taxon>Rhabditina</taxon>
        <taxon>Rhabditomorpha</taxon>
        <taxon>Rhabditoidea</taxon>
        <taxon>Rhabditidae</taxon>
        <taxon>Diploscapter</taxon>
    </lineage>
</organism>
<comment type="similarity">
    <text evidence="2 3">Belongs to the small heat shock protein (HSP20) family.</text>
</comment>
<dbReference type="GO" id="GO:0042026">
    <property type="term" value="P:protein refolding"/>
    <property type="evidence" value="ECO:0007669"/>
    <property type="project" value="TreeGrafter"/>
</dbReference>
<dbReference type="SUPFAM" id="SSF49764">
    <property type="entry name" value="HSP20-like chaperones"/>
    <property type="match status" value="1"/>
</dbReference>
<accession>A0A2A2K027</accession>